<keyword evidence="4 5" id="KW-0472">Membrane</keyword>
<evidence type="ECO:0000256" key="5">
    <source>
        <dbReference type="SAM" id="Phobius"/>
    </source>
</evidence>
<dbReference type="Pfam" id="PF07264">
    <property type="entry name" value="EI24"/>
    <property type="match status" value="1"/>
</dbReference>
<accession>A0ABY0IMM8</accession>
<evidence type="ECO:0000256" key="3">
    <source>
        <dbReference type="ARBA" id="ARBA00022989"/>
    </source>
</evidence>
<keyword evidence="7" id="KW-1185">Reference proteome</keyword>
<evidence type="ECO:0000313" key="6">
    <source>
        <dbReference type="EMBL" id="RZT75935.1"/>
    </source>
</evidence>
<organism evidence="6 7">
    <name type="scientific">Azospira oryzae</name>
    <dbReference type="NCBI Taxonomy" id="146939"/>
    <lineage>
        <taxon>Bacteria</taxon>
        <taxon>Pseudomonadati</taxon>
        <taxon>Pseudomonadota</taxon>
        <taxon>Betaproteobacteria</taxon>
        <taxon>Rhodocyclales</taxon>
        <taxon>Rhodocyclaceae</taxon>
        <taxon>Azospira</taxon>
    </lineage>
</organism>
<dbReference type="InterPro" id="IPR059112">
    <property type="entry name" value="CysZ/EI24"/>
</dbReference>
<gene>
    <name evidence="6" type="ORF">EV678_3122</name>
</gene>
<evidence type="ECO:0000256" key="2">
    <source>
        <dbReference type="ARBA" id="ARBA00022692"/>
    </source>
</evidence>
<feature type="transmembrane region" description="Helical" evidence="5">
    <location>
        <begin position="90"/>
        <end position="109"/>
    </location>
</feature>
<keyword evidence="2 5" id="KW-0812">Transmembrane</keyword>
<dbReference type="RefSeq" id="WP_130460159.1">
    <property type="nucleotide sequence ID" value="NZ_SHKM01000003.1"/>
</dbReference>
<comment type="subcellular location">
    <subcellularLocation>
        <location evidence="1">Membrane</location>
        <topology evidence="1">Multi-pass membrane protein</topology>
    </subcellularLocation>
</comment>
<evidence type="ECO:0000256" key="4">
    <source>
        <dbReference type="ARBA" id="ARBA00023136"/>
    </source>
</evidence>
<feature type="transmembrane region" description="Helical" evidence="5">
    <location>
        <begin position="63"/>
        <end position="83"/>
    </location>
</feature>
<dbReference type="Proteomes" id="UP000292136">
    <property type="component" value="Unassembled WGS sequence"/>
</dbReference>
<sequence>MPEMILALVRSLGTLSRRRVWWLVLSPAVAALAVWLTLTFLVLDQLSAWFLDQPPMSWLSGWGAVWLAKLLAAAGGWLVILALSYLTAMVLAAVFIMPILLQVVAARDYPEVAAMGKDNFFAGAWNSVWAALLFIAGWLLTLPLWLVPGLGLVLPLFWMAWLNRKTFAYDALAMHATDDEWRLIRERRATPLLGLGILLALLAHIPVLGLLTPALGALLYIHFGLESLRQLRGGAVVTVDAVVVEEPVPTDRFLR</sequence>
<evidence type="ECO:0000313" key="7">
    <source>
        <dbReference type="Proteomes" id="UP000292136"/>
    </source>
</evidence>
<evidence type="ECO:0000256" key="1">
    <source>
        <dbReference type="ARBA" id="ARBA00004141"/>
    </source>
</evidence>
<protein>
    <submittedName>
        <fullName evidence="6">Uncharacterized protein involved in cysteine biosynthesis</fullName>
    </submittedName>
</protein>
<feature type="transmembrane region" description="Helical" evidence="5">
    <location>
        <begin position="20"/>
        <end position="43"/>
    </location>
</feature>
<proteinExistence type="predicted"/>
<feature type="transmembrane region" description="Helical" evidence="5">
    <location>
        <begin position="129"/>
        <end position="158"/>
    </location>
</feature>
<dbReference type="EMBL" id="SHKM01000003">
    <property type="protein sequence ID" value="RZT75935.1"/>
    <property type="molecule type" value="Genomic_DNA"/>
</dbReference>
<keyword evidence="3 5" id="KW-1133">Transmembrane helix</keyword>
<name>A0ABY0IMM8_9RHOO</name>
<comment type="caution">
    <text evidence="6">The sequence shown here is derived from an EMBL/GenBank/DDBJ whole genome shotgun (WGS) entry which is preliminary data.</text>
</comment>
<feature type="transmembrane region" description="Helical" evidence="5">
    <location>
        <begin position="192"/>
        <end position="221"/>
    </location>
</feature>
<reference evidence="6 7" key="1">
    <citation type="submission" date="2019-02" db="EMBL/GenBank/DDBJ databases">
        <title>Genomic Encyclopedia of Type Strains, Phase IV (KMG-IV): sequencing the most valuable type-strain genomes for metagenomic binning, comparative biology and taxonomic classification.</title>
        <authorList>
            <person name="Goeker M."/>
        </authorList>
    </citation>
    <scope>NUCLEOTIDE SEQUENCE [LARGE SCALE GENOMIC DNA]</scope>
    <source>
        <strain evidence="6 7">DSM 21223</strain>
    </source>
</reference>